<keyword evidence="12" id="KW-0472">Membrane</keyword>
<dbReference type="GO" id="GO:0016705">
    <property type="term" value="F:oxidoreductase activity, acting on paired donors, with incorporation or reduction of molecular oxygen"/>
    <property type="evidence" value="ECO:0007669"/>
    <property type="project" value="InterPro"/>
</dbReference>
<proteinExistence type="inferred from homology"/>
<evidence type="ECO:0000256" key="5">
    <source>
        <dbReference type="ARBA" id="ARBA00022617"/>
    </source>
</evidence>
<dbReference type="AlphaFoldDB" id="A0A0A1WRV8"/>
<dbReference type="PRINTS" id="PR00385">
    <property type="entry name" value="P450"/>
</dbReference>
<feature type="binding site" description="axial binding residue" evidence="13">
    <location>
        <position position="452"/>
    </location>
    <ligand>
        <name>heme</name>
        <dbReference type="ChEBI" id="CHEBI:30413"/>
    </ligand>
    <ligandPart>
        <name>Fe</name>
        <dbReference type="ChEBI" id="CHEBI:18248"/>
    </ligandPart>
</feature>
<dbReference type="PANTHER" id="PTHR24292:SF93">
    <property type="entry name" value="CYTOCHROME P450 310A1-RELATED"/>
    <property type="match status" value="1"/>
</dbReference>
<evidence type="ECO:0000256" key="8">
    <source>
        <dbReference type="ARBA" id="ARBA00022848"/>
    </source>
</evidence>
<keyword evidence="5 13" id="KW-0349">Heme</keyword>
<sequence>MLLWLLTTACALAVYYIKWTYTYWQRKGFPYHEPKIPFGVLDAVRSREASLGTAIHDVYRSTKDKVVGIYLITRPALLVRDAQLARDILSKDFESFHDRGIHVDDEKDPQSRGGIFFLKGLDWRSLRIKLAPSFTSGKLKGMFDTIEEVGDKMVDYVSTQLSDEGVKEFEMKHVLGTYAIDIIASVIFGLDVNSFIEPDNEVLKVSRKVNEPTFGSVVRGTCQFLYPSLEKLFIRLGWREEAPNLMREIVKRTIEMREKQNISRKDMLQLLMQLRNKGQISADDNDWSAKATDKVVSKPMSIEIIATNLFLFYVAGYETTASIASFTAFELAQSPIALTKAQHDVRAALGKHDNKFTYAAVQDMKYLDLCIMETTRKYPGLPILNRQCTRDYPLPNSDLVIKCGTPIIISLLGLHRDEKYFPDPMLWEPERFLYSKYEPAAYIPFGAGPRHCIAQRLGRIIVKVALAKLLLNFNIELNAERKEIEIANFGVPIMAKGGINVRLSKRKTMQCA</sequence>
<evidence type="ECO:0000256" key="2">
    <source>
        <dbReference type="ARBA" id="ARBA00004174"/>
    </source>
</evidence>
<evidence type="ECO:0000256" key="6">
    <source>
        <dbReference type="ARBA" id="ARBA00022723"/>
    </source>
</evidence>
<evidence type="ECO:0000256" key="7">
    <source>
        <dbReference type="ARBA" id="ARBA00022824"/>
    </source>
</evidence>
<keyword evidence="9 14" id="KW-0560">Oxidoreductase</keyword>
<evidence type="ECO:0000256" key="13">
    <source>
        <dbReference type="PIRSR" id="PIRSR602401-1"/>
    </source>
</evidence>
<dbReference type="GO" id="GO:0005506">
    <property type="term" value="F:iron ion binding"/>
    <property type="evidence" value="ECO:0007669"/>
    <property type="project" value="InterPro"/>
</dbReference>
<keyword evidence="10 13" id="KW-0408">Iron</keyword>
<comment type="cofactor">
    <cofactor evidence="1 13">
        <name>heme</name>
        <dbReference type="ChEBI" id="CHEBI:30413"/>
    </cofactor>
</comment>
<dbReference type="InterPro" id="IPR050476">
    <property type="entry name" value="Insect_CytP450_Detox"/>
</dbReference>
<gene>
    <name evidence="15" type="primary">Cyp6d5_1</name>
    <name evidence="15" type="ORF">g.45743</name>
</gene>
<dbReference type="PANTHER" id="PTHR24292">
    <property type="entry name" value="CYTOCHROME P450"/>
    <property type="match status" value="1"/>
</dbReference>
<comment type="subcellular location">
    <subcellularLocation>
        <location evidence="3">Endoplasmic reticulum membrane</location>
        <topology evidence="3">Peripheral membrane protein</topology>
    </subcellularLocation>
    <subcellularLocation>
        <location evidence="2">Microsome membrane</location>
        <topology evidence="2">Peripheral membrane protein</topology>
    </subcellularLocation>
</comment>
<accession>A0A0A1WRV8</accession>
<keyword evidence="8" id="KW-0492">Microsome</keyword>
<dbReference type="CDD" id="cd11056">
    <property type="entry name" value="CYP6-like"/>
    <property type="match status" value="1"/>
</dbReference>
<dbReference type="InterPro" id="IPR017972">
    <property type="entry name" value="Cyt_P450_CS"/>
</dbReference>
<name>A0A0A1WRV8_ZEUCU</name>
<evidence type="ECO:0000256" key="12">
    <source>
        <dbReference type="ARBA" id="ARBA00023136"/>
    </source>
</evidence>
<dbReference type="InterPro" id="IPR036396">
    <property type="entry name" value="Cyt_P450_sf"/>
</dbReference>
<evidence type="ECO:0000256" key="4">
    <source>
        <dbReference type="ARBA" id="ARBA00010617"/>
    </source>
</evidence>
<dbReference type="InterPro" id="IPR002401">
    <property type="entry name" value="Cyt_P450_E_grp-I"/>
</dbReference>
<dbReference type="InterPro" id="IPR001128">
    <property type="entry name" value="Cyt_P450"/>
</dbReference>
<dbReference type="GO" id="GO:0020037">
    <property type="term" value="F:heme binding"/>
    <property type="evidence" value="ECO:0007669"/>
    <property type="project" value="InterPro"/>
</dbReference>
<dbReference type="Pfam" id="PF00067">
    <property type="entry name" value="p450"/>
    <property type="match status" value="1"/>
</dbReference>
<evidence type="ECO:0000256" key="10">
    <source>
        <dbReference type="ARBA" id="ARBA00023004"/>
    </source>
</evidence>
<dbReference type="GeneID" id="105210132"/>
<dbReference type="FunFam" id="1.10.630.10:FF:000042">
    <property type="entry name" value="Cytochrome P450"/>
    <property type="match status" value="1"/>
</dbReference>
<reference evidence="15" key="2">
    <citation type="journal article" date="2015" name="Gigascience">
        <title>Reconstructing a comprehensive transcriptome assembly of a white-pupal translocated strain of the pest fruit fly Bactrocera cucurbitae.</title>
        <authorList>
            <person name="Sim S.B."/>
            <person name="Calla B."/>
            <person name="Hall B."/>
            <person name="DeRego T."/>
            <person name="Geib S.M."/>
        </authorList>
    </citation>
    <scope>NUCLEOTIDE SEQUENCE</scope>
</reference>
<reference evidence="15" key="1">
    <citation type="submission" date="2014-11" db="EMBL/GenBank/DDBJ databases">
        <authorList>
            <person name="Geib S."/>
        </authorList>
    </citation>
    <scope>NUCLEOTIDE SEQUENCE</scope>
</reference>
<comment type="similarity">
    <text evidence="4 14">Belongs to the cytochrome P450 family.</text>
</comment>
<keyword evidence="11 14" id="KW-0503">Monooxygenase</keyword>
<dbReference type="RefSeq" id="XP_011179209.1">
    <property type="nucleotide sequence ID" value="XM_011180907.3"/>
</dbReference>
<evidence type="ECO:0000256" key="3">
    <source>
        <dbReference type="ARBA" id="ARBA00004406"/>
    </source>
</evidence>
<keyword evidence="7" id="KW-0256">Endoplasmic reticulum</keyword>
<dbReference type="GO" id="GO:0004497">
    <property type="term" value="F:monooxygenase activity"/>
    <property type="evidence" value="ECO:0007669"/>
    <property type="project" value="UniProtKB-KW"/>
</dbReference>
<protein>
    <submittedName>
        <fullName evidence="15">Probable cytochrome P450 6d5</fullName>
    </submittedName>
</protein>
<evidence type="ECO:0000256" key="11">
    <source>
        <dbReference type="ARBA" id="ARBA00023033"/>
    </source>
</evidence>
<organism evidence="15">
    <name type="scientific">Zeugodacus cucurbitae</name>
    <name type="common">Melon fruit fly</name>
    <name type="synonym">Bactrocera cucurbitae</name>
    <dbReference type="NCBI Taxonomy" id="28588"/>
    <lineage>
        <taxon>Eukaryota</taxon>
        <taxon>Metazoa</taxon>
        <taxon>Ecdysozoa</taxon>
        <taxon>Arthropoda</taxon>
        <taxon>Hexapoda</taxon>
        <taxon>Insecta</taxon>
        <taxon>Pterygota</taxon>
        <taxon>Neoptera</taxon>
        <taxon>Endopterygota</taxon>
        <taxon>Diptera</taxon>
        <taxon>Brachycera</taxon>
        <taxon>Muscomorpha</taxon>
        <taxon>Tephritoidea</taxon>
        <taxon>Tephritidae</taxon>
        <taxon>Zeugodacus</taxon>
        <taxon>Zeugodacus</taxon>
    </lineage>
</organism>
<evidence type="ECO:0000313" key="15">
    <source>
        <dbReference type="EMBL" id="JAD01587.1"/>
    </source>
</evidence>
<dbReference type="CTD" id="105210132"/>
<dbReference type="SUPFAM" id="SSF48264">
    <property type="entry name" value="Cytochrome P450"/>
    <property type="match status" value="1"/>
</dbReference>
<dbReference type="PRINTS" id="PR00463">
    <property type="entry name" value="EP450I"/>
</dbReference>
<keyword evidence="6 13" id="KW-0479">Metal-binding</keyword>
<dbReference type="OrthoDB" id="2789670at2759"/>
<evidence type="ECO:0000256" key="14">
    <source>
        <dbReference type="RuleBase" id="RU000461"/>
    </source>
</evidence>
<dbReference type="EMBL" id="GBXI01012705">
    <property type="protein sequence ID" value="JAD01587.1"/>
    <property type="molecule type" value="Transcribed_RNA"/>
</dbReference>
<dbReference type="GO" id="GO:0005789">
    <property type="term" value="C:endoplasmic reticulum membrane"/>
    <property type="evidence" value="ECO:0007669"/>
    <property type="project" value="UniProtKB-SubCell"/>
</dbReference>
<dbReference type="PROSITE" id="PS00086">
    <property type="entry name" value="CYTOCHROME_P450"/>
    <property type="match status" value="1"/>
</dbReference>
<evidence type="ECO:0000256" key="9">
    <source>
        <dbReference type="ARBA" id="ARBA00023002"/>
    </source>
</evidence>
<evidence type="ECO:0000256" key="1">
    <source>
        <dbReference type="ARBA" id="ARBA00001971"/>
    </source>
</evidence>
<dbReference type="Gene3D" id="1.10.630.10">
    <property type="entry name" value="Cytochrome P450"/>
    <property type="match status" value="1"/>
</dbReference>